<dbReference type="SMART" id="SM00530">
    <property type="entry name" value="HTH_XRE"/>
    <property type="match status" value="1"/>
</dbReference>
<dbReference type="SUPFAM" id="SSF47413">
    <property type="entry name" value="lambda repressor-like DNA-binding domains"/>
    <property type="match status" value="1"/>
</dbReference>
<dbReference type="Proteomes" id="UP000077066">
    <property type="component" value="Unassembled WGS sequence"/>
</dbReference>
<gene>
    <name evidence="3" type="ORF">MBFIL_07850</name>
</gene>
<feature type="domain" description="HTH cro/C1-type" evidence="2">
    <location>
        <begin position="8"/>
        <end position="62"/>
    </location>
</feature>
<dbReference type="PATRIC" id="fig|55758.3.peg.877"/>
<organism evidence="3 4">
    <name type="scientific">Methanobrevibacter filiformis</name>
    <dbReference type="NCBI Taxonomy" id="55758"/>
    <lineage>
        <taxon>Archaea</taxon>
        <taxon>Methanobacteriati</taxon>
        <taxon>Methanobacteriota</taxon>
        <taxon>Methanomada group</taxon>
        <taxon>Methanobacteria</taxon>
        <taxon>Methanobacteriales</taxon>
        <taxon>Methanobacteriaceae</taxon>
        <taxon>Methanobrevibacter</taxon>
    </lineage>
</organism>
<name>A0A166CJW0_9EURY</name>
<dbReference type="OrthoDB" id="76645at2157"/>
<dbReference type="InterPro" id="IPR001387">
    <property type="entry name" value="Cro/C1-type_HTH"/>
</dbReference>
<reference evidence="3 4" key="1">
    <citation type="submission" date="2016-04" db="EMBL/GenBank/DDBJ databases">
        <title>Genome sequence of Methanobrevibacter filiformis DSM 11501.</title>
        <authorList>
            <person name="Poehlein A."/>
            <person name="Seedorf H."/>
            <person name="Daniel R."/>
        </authorList>
    </citation>
    <scope>NUCLEOTIDE SEQUENCE [LARGE SCALE GENOMIC DNA]</scope>
    <source>
        <strain evidence="3 4">DSM 11501</strain>
    </source>
</reference>
<dbReference type="Gene3D" id="1.10.260.40">
    <property type="entry name" value="lambda repressor-like DNA-binding domains"/>
    <property type="match status" value="1"/>
</dbReference>
<accession>A0A166CJW0</accession>
<dbReference type="GO" id="GO:0003677">
    <property type="term" value="F:DNA binding"/>
    <property type="evidence" value="ECO:0007669"/>
    <property type="project" value="UniProtKB-KW"/>
</dbReference>
<proteinExistence type="predicted"/>
<keyword evidence="1" id="KW-0238">DNA-binding</keyword>
<dbReference type="Pfam" id="PF01381">
    <property type="entry name" value="HTH_3"/>
    <property type="match status" value="1"/>
</dbReference>
<dbReference type="RefSeq" id="WP_066971721.1">
    <property type="nucleotide sequence ID" value="NZ_LWMT01000121.1"/>
</dbReference>
<dbReference type="PANTHER" id="PTHR46558:SF11">
    <property type="entry name" value="HTH-TYPE TRANSCRIPTIONAL REGULATOR XRE"/>
    <property type="match status" value="1"/>
</dbReference>
<evidence type="ECO:0000313" key="3">
    <source>
        <dbReference type="EMBL" id="KZX14897.1"/>
    </source>
</evidence>
<dbReference type="PROSITE" id="PS50943">
    <property type="entry name" value="HTH_CROC1"/>
    <property type="match status" value="1"/>
</dbReference>
<evidence type="ECO:0000313" key="4">
    <source>
        <dbReference type="Proteomes" id="UP000077066"/>
    </source>
</evidence>
<dbReference type="InterPro" id="IPR010982">
    <property type="entry name" value="Lambda_DNA-bd_dom_sf"/>
</dbReference>
<dbReference type="AlphaFoldDB" id="A0A166CJW0"/>
<dbReference type="EMBL" id="LWMT01000121">
    <property type="protein sequence ID" value="KZX14897.1"/>
    <property type="molecule type" value="Genomic_DNA"/>
</dbReference>
<sequence length="108" mass="12638">MEKIGVRLKKLRDENEYTQEQIANYLEIDQGQVSKIEKGDRSFNLSLLDKICLLYNCSHEYILGKSDEYSSPKFAFRLNTKNPNLEVVSKMNQIMANLKFLRDLDSEE</sequence>
<dbReference type="PANTHER" id="PTHR46558">
    <property type="entry name" value="TRACRIPTIONAL REGULATORY PROTEIN-RELATED-RELATED"/>
    <property type="match status" value="1"/>
</dbReference>
<evidence type="ECO:0000256" key="1">
    <source>
        <dbReference type="ARBA" id="ARBA00023125"/>
    </source>
</evidence>
<dbReference type="STRING" id="55758.MBFIL_07850"/>
<keyword evidence="4" id="KW-1185">Reference proteome</keyword>
<evidence type="ECO:0000259" key="2">
    <source>
        <dbReference type="PROSITE" id="PS50943"/>
    </source>
</evidence>
<dbReference type="CDD" id="cd00093">
    <property type="entry name" value="HTH_XRE"/>
    <property type="match status" value="1"/>
</dbReference>
<protein>
    <submittedName>
        <fullName evidence="3">Helix-turn-helix protein</fullName>
    </submittedName>
</protein>
<comment type="caution">
    <text evidence="3">The sequence shown here is derived from an EMBL/GenBank/DDBJ whole genome shotgun (WGS) entry which is preliminary data.</text>
</comment>